<proteinExistence type="predicted"/>
<dbReference type="EC" id="2.3.1.-" evidence="4"/>
<dbReference type="AlphaFoldDB" id="A0A7Y9DT02"/>
<dbReference type="Proteomes" id="UP000535890">
    <property type="component" value="Unassembled WGS sequence"/>
</dbReference>
<dbReference type="InterPro" id="IPR000182">
    <property type="entry name" value="GNAT_dom"/>
</dbReference>
<evidence type="ECO:0000313" key="4">
    <source>
        <dbReference type="EMBL" id="NYD34981.1"/>
    </source>
</evidence>
<dbReference type="InterPro" id="IPR016181">
    <property type="entry name" value="Acyl_CoA_acyltransferase"/>
</dbReference>
<keyword evidence="1 4" id="KW-0808">Transferase</keyword>
<dbReference type="NCBIfam" id="NF007807">
    <property type="entry name" value="PRK10514.1"/>
    <property type="match status" value="1"/>
</dbReference>
<keyword evidence="5" id="KW-1185">Reference proteome</keyword>
<dbReference type="CDD" id="cd04301">
    <property type="entry name" value="NAT_SF"/>
    <property type="match status" value="1"/>
</dbReference>
<dbReference type="PROSITE" id="PS51186">
    <property type="entry name" value="GNAT"/>
    <property type="match status" value="1"/>
</dbReference>
<evidence type="ECO:0000313" key="5">
    <source>
        <dbReference type="Proteomes" id="UP000535890"/>
    </source>
</evidence>
<name>A0A7Y9DT02_9PSEU</name>
<dbReference type="RefSeq" id="WP_179792881.1">
    <property type="nucleotide sequence ID" value="NZ_BAABHP010000004.1"/>
</dbReference>
<dbReference type="PANTHER" id="PTHR43800:SF1">
    <property type="entry name" value="PEPTIDYL-LYSINE N-ACETYLTRANSFERASE YJAB"/>
    <property type="match status" value="1"/>
</dbReference>
<sequence length="156" mass="16800">MHIRDSVPADLEALVGIWRRAVDATHDFLTTEAVDGFEARVRGELPRAAVRVAVGPDDGPLGFLAARGGEIDMLFVDPAAHGRGVGTALLDDVRAPILTLDVNEQNEAGRAWYGRRGFVATGRSETDGDGLPYPLIHLRRVTPPRSTRDGSAHNGR</sequence>
<dbReference type="Gene3D" id="3.40.630.30">
    <property type="match status" value="1"/>
</dbReference>
<evidence type="ECO:0000256" key="2">
    <source>
        <dbReference type="ARBA" id="ARBA00023315"/>
    </source>
</evidence>
<feature type="domain" description="N-acetyltransferase" evidence="3">
    <location>
        <begin position="1"/>
        <end position="140"/>
    </location>
</feature>
<gene>
    <name evidence="4" type="ORF">BJ983_001083</name>
</gene>
<keyword evidence="2 4" id="KW-0012">Acyltransferase</keyword>
<dbReference type="EMBL" id="JACCBN010000001">
    <property type="protein sequence ID" value="NYD34981.1"/>
    <property type="molecule type" value="Genomic_DNA"/>
</dbReference>
<organism evidence="4 5">
    <name type="scientific">Actinomycetospora corticicola</name>
    <dbReference type="NCBI Taxonomy" id="663602"/>
    <lineage>
        <taxon>Bacteria</taxon>
        <taxon>Bacillati</taxon>
        <taxon>Actinomycetota</taxon>
        <taxon>Actinomycetes</taxon>
        <taxon>Pseudonocardiales</taxon>
        <taxon>Pseudonocardiaceae</taxon>
        <taxon>Actinomycetospora</taxon>
    </lineage>
</organism>
<dbReference type="GO" id="GO:0016747">
    <property type="term" value="F:acyltransferase activity, transferring groups other than amino-acyl groups"/>
    <property type="evidence" value="ECO:0007669"/>
    <property type="project" value="InterPro"/>
</dbReference>
<dbReference type="SUPFAM" id="SSF55729">
    <property type="entry name" value="Acyl-CoA N-acyltransferases (Nat)"/>
    <property type="match status" value="1"/>
</dbReference>
<reference evidence="4 5" key="1">
    <citation type="submission" date="2020-07" db="EMBL/GenBank/DDBJ databases">
        <title>Sequencing the genomes of 1000 actinobacteria strains.</title>
        <authorList>
            <person name="Klenk H.-P."/>
        </authorList>
    </citation>
    <scope>NUCLEOTIDE SEQUENCE [LARGE SCALE GENOMIC DNA]</scope>
    <source>
        <strain evidence="4 5">DSM 45772</strain>
    </source>
</reference>
<evidence type="ECO:0000259" key="3">
    <source>
        <dbReference type="PROSITE" id="PS51186"/>
    </source>
</evidence>
<accession>A0A7Y9DT02</accession>
<dbReference type="Pfam" id="PF13673">
    <property type="entry name" value="Acetyltransf_10"/>
    <property type="match status" value="1"/>
</dbReference>
<dbReference type="PANTHER" id="PTHR43800">
    <property type="entry name" value="PEPTIDYL-LYSINE N-ACETYLTRANSFERASE YJAB"/>
    <property type="match status" value="1"/>
</dbReference>
<evidence type="ECO:0000256" key="1">
    <source>
        <dbReference type="ARBA" id="ARBA00022679"/>
    </source>
</evidence>
<comment type="caution">
    <text evidence="4">The sequence shown here is derived from an EMBL/GenBank/DDBJ whole genome shotgun (WGS) entry which is preliminary data.</text>
</comment>
<protein>
    <submittedName>
        <fullName evidence="4">Putative acetyltransferase</fullName>
        <ecNumber evidence="4">2.3.1.-</ecNumber>
    </submittedName>
</protein>